<keyword evidence="2" id="KW-1185">Reference proteome</keyword>
<gene>
    <name evidence="1" type="ORF">B0T11DRAFT_128213</name>
</gene>
<evidence type="ECO:0000313" key="2">
    <source>
        <dbReference type="Proteomes" id="UP000813385"/>
    </source>
</evidence>
<organism evidence="1 2">
    <name type="scientific">Plectosphaerella cucumerina</name>
    <dbReference type="NCBI Taxonomy" id="40658"/>
    <lineage>
        <taxon>Eukaryota</taxon>
        <taxon>Fungi</taxon>
        <taxon>Dikarya</taxon>
        <taxon>Ascomycota</taxon>
        <taxon>Pezizomycotina</taxon>
        <taxon>Sordariomycetes</taxon>
        <taxon>Hypocreomycetidae</taxon>
        <taxon>Glomerellales</taxon>
        <taxon>Plectosphaerellaceae</taxon>
        <taxon>Plectosphaerella</taxon>
    </lineage>
</organism>
<dbReference type="Proteomes" id="UP000813385">
    <property type="component" value="Unassembled WGS sequence"/>
</dbReference>
<evidence type="ECO:0000313" key="1">
    <source>
        <dbReference type="EMBL" id="KAH7354431.1"/>
    </source>
</evidence>
<accession>A0A8K0T974</accession>
<comment type="caution">
    <text evidence="1">The sequence shown here is derived from an EMBL/GenBank/DDBJ whole genome shotgun (WGS) entry which is preliminary data.</text>
</comment>
<protein>
    <submittedName>
        <fullName evidence="1">Uncharacterized protein</fullName>
    </submittedName>
</protein>
<reference evidence="1" key="1">
    <citation type="journal article" date="2021" name="Nat. Commun.">
        <title>Genetic determinants of endophytism in the Arabidopsis root mycobiome.</title>
        <authorList>
            <person name="Mesny F."/>
            <person name="Miyauchi S."/>
            <person name="Thiergart T."/>
            <person name="Pickel B."/>
            <person name="Atanasova L."/>
            <person name="Karlsson M."/>
            <person name="Huettel B."/>
            <person name="Barry K.W."/>
            <person name="Haridas S."/>
            <person name="Chen C."/>
            <person name="Bauer D."/>
            <person name="Andreopoulos W."/>
            <person name="Pangilinan J."/>
            <person name="LaButti K."/>
            <person name="Riley R."/>
            <person name="Lipzen A."/>
            <person name="Clum A."/>
            <person name="Drula E."/>
            <person name="Henrissat B."/>
            <person name="Kohler A."/>
            <person name="Grigoriev I.V."/>
            <person name="Martin F.M."/>
            <person name="Hacquard S."/>
        </authorList>
    </citation>
    <scope>NUCLEOTIDE SEQUENCE</scope>
    <source>
        <strain evidence="1">MPI-CAGE-AT-0016</strain>
    </source>
</reference>
<dbReference type="AlphaFoldDB" id="A0A8K0T974"/>
<name>A0A8K0T974_9PEZI</name>
<proteinExistence type="predicted"/>
<dbReference type="EMBL" id="JAGPXD010000005">
    <property type="protein sequence ID" value="KAH7354431.1"/>
    <property type="molecule type" value="Genomic_DNA"/>
</dbReference>
<sequence length="212" mass="23197">MAPPCGRAMPFDELDALTTLHQATLRMENPGHGWGPLHLKGGKTKHGAGFDGRIFLPRVSFRVESPVYMAGHNAGGLRELVLIARERPPMQGAVSGNGMNCMPNWAALKRHEALQWWMMCSITRSLSSCEEPGGRGCHMPRTYPYPGPFSDSTTLSTLVWLVCAADGPATPPVSTIHGLREFASAPVAGPNPTARGWRVAHGRIRRVWHSQW</sequence>